<reference evidence="1 2" key="1">
    <citation type="journal article" date="2015" name="J. Gen. Virol.">
        <title>Genome sequence and comparative virulence of raccoonpox virus: the first North American poxvirus sequence.</title>
        <authorList>
            <person name="Fleischauer C."/>
            <person name="Upton C."/>
            <person name="Victoria J."/>
            <person name="Jones G.J."/>
            <person name="Roper R.L."/>
        </authorList>
    </citation>
    <scope>NUCLEOTIDE SEQUENCE [LARGE SCALE GENOMIC DNA]</scope>
    <source>
        <strain evidence="1 2">Herman</strain>
    </source>
</reference>
<keyword evidence="2" id="KW-1185">Reference proteome</keyword>
<dbReference type="Proteomes" id="UP000101745">
    <property type="component" value="Segment"/>
</dbReference>
<dbReference type="KEGG" id="vg:24528059"/>
<dbReference type="Pfam" id="PF06227">
    <property type="entry name" value="Poxv_Bcl-2-like"/>
    <property type="match status" value="1"/>
</dbReference>
<sequence>MDGDSSAVLLDDIKKMDTNKVTKMLEVLNCPSAQNNSGEDVYVMYDGAVSSRYIDNYIAKYMKQVNNQGVDVFKIVDRFLAMNSDELRNTKCNIIKELMTYKQLAIDHYGSYVEYTIKDIHRNPNYNINLFRKIKRTRYDTFKIDPVDYVKKVIGFVYILTRYDPVYIHVLYDNVTYDYIDCFADYLRDKYFQN</sequence>
<evidence type="ECO:0000313" key="1">
    <source>
        <dbReference type="EMBL" id="AKJ93659.1"/>
    </source>
</evidence>
<dbReference type="GeneID" id="24528059"/>
<organismHost>
    <name type="scientific">Procyon lotor</name>
    <name type="common">Raccoon</name>
    <dbReference type="NCBI Taxonomy" id="9654"/>
</organismHost>
<evidence type="ECO:0000313" key="2">
    <source>
        <dbReference type="Proteomes" id="UP000101745"/>
    </source>
</evidence>
<proteinExistence type="predicted"/>
<dbReference type="EMBL" id="KP143769">
    <property type="protein sequence ID" value="AKJ93659.1"/>
    <property type="molecule type" value="Genomic_DNA"/>
</dbReference>
<dbReference type="RefSeq" id="YP_009143338.1">
    <property type="nucleotide sequence ID" value="NC_027213.1"/>
</dbReference>
<dbReference type="InterPro" id="IPR022819">
    <property type="entry name" value="Poxvirus_Bcl-2-like"/>
</dbReference>
<gene>
    <name evidence="1" type="ORF">RCNV-Herman-025</name>
</gene>
<name>A0A0G3FZW8_RACVI</name>
<protein>
    <submittedName>
        <fullName evidence="1">Putative TLR signaling inhibitor, alpha-amanatin sensitivity</fullName>
    </submittedName>
</protein>
<dbReference type="OrthoDB" id="23212at10239"/>
<accession>A0A0G3FZW8</accession>
<organism evidence="1 2">
    <name type="scientific">Raccoon poxvirus</name>
    <name type="common">RCN</name>
    <dbReference type="NCBI Taxonomy" id="10256"/>
    <lineage>
        <taxon>Viruses</taxon>
        <taxon>Varidnaviria</taxon>
        <taxon>Bamfordvirae</taxon>
        <taxon>Nucleocytoviricota</taxon>
        <taxon>Pokkesviricetes</taxon>
        <taxon>Chitovirales</taxon>
        <taxon>Poxviridae</taxon>
        <taxon>Chordopoxvirinae</taxon>
        <taxon>Orthopoxvirus</taxon>
        <taxon>Orthopoxvirus raccoonpox</taxon>
    </lineage>
</organism>